<organism evidence="1 2">
    <name type="scientific">Fervidobacterium islandicum</name>
    <dbReference type="NCBI Taxonomy" id="2423"/>
    <lineage>
        <taxon>Bacteria</taxon>
        <taxon>Thermotogati</taxon>
        <taxon>Thermotogota</taxon>
        <taxon>Thermotogae</taxon>
        <taxon>Thermotogales</taxon>
        <taxon>Fervidobacteriaceae</taxon>
        <taxon>Fervidobacterium</taxon>
    </lineage>
</organism>
<evidence type="ECO:0000313" key="2">
    <source>
        <dbReference type="Proteomes" id="UP000093740"/>
    </source>
</evidence>
<reference evidence="1 2" key="1">
    <citation type="journal article" date="2015" name="Stand. Genomic Sci.">
        <title>Genome sequence of a native-feather degrading extremely thermophilic Eubacterium, Fervidobacterium islandicum AW-1.</title>
        <authorList>
            <person name="Lee Y.J."/>
            <person name="Jeong H."/>
            <person name="Park G.S."/>
            <person name="Kwak Y."/>
            <person name="Lee S.J."/>
            <person name="Lee S.J."/>
            <person name="Park M.K."/>
            <person name="Kim J.Y."/>
            <person name="Kang H.K."/>
            <person name="Shin J.H."/>
            <person name="Lee D.W."/>
        </authorList>
    </citation>
    <scope>NUCLEOTIDE SEQUENCE [LARGE SCALE GENOMIC DNA]</scope>
    <source>
        <strain evidence="1 2">AW-1</strain>
    </source>
</reference>
<sequence length="175" mass="20328">MTIVSGNALVTSEYDVDIFITTSINGYKFNVPYTFYFDGNKVYIYQYALLKHTIEKKVNVKFDNLVFRILIGNEIGIIENYVKHPPHLFICFERTSYPSKFFYRKSQMWIGAQVSKINVFGHIVYNNTVNRMLFSANVDEGVIFEGTGVVVLDENLIFSNKKEGTYKNRKKQSEQ</sequence>
<keyword evidence="2" id="KW-1185">Reference proteome</keyword>
<proteinExistence type="predicted"/>
<dbReference type="Proteomes" id="UP000093740">
    <property type="component" value="Chromosome"/>
</dbReference>
<evidence type="ECO:0000313" key="1">
    <source>
        <dbReference type="EMBL" id="AMW32923.1"/>
    </source>
</evidence>
<gene>
    <name evidence="1" type="ORF">NA23_06380</name>
</gene>
<name>A0AAI8CLZ8_FERIS</name>
<dbReference type="EMBL" id="CP014334">
    <property type="protein sequence ID" value="AMW32923.1"/>
    <property type="molecule type" value="Genomic_DNA"/>
</dbReference>
<dbReference type="KEGG" id="fia:NA23_06380"/>
<protein>
    <submittedName>
        <fullName evidence="1">Uncharacterized protein</fullName>
    </submittedName>
</protein>
<accession>A0AAI8CLZ8</accession>
<dbReference type="AlphaFoldDB" id="A0AAI8CLZ8"/>
<dbReference type="RefSeq" id="WP_033191928.1">
    <property type="nucleotide sequence ID" value="NZ_CP014334.2"/>
</dbReference>